<reference evidence="2 3" key="1">
    <citation type="submission" date="2019-03" db="EMBL/GenBank/DDBJ databases">
        <title>Genomic Encyclopedia of Type Strains, Phase IV (KMG-IV): sequencing the most valuable type-strain genomes for metagenomic binning, comparative biology and taxonomic classification.</title>
        <authorList>
            <person name="Goeker M."/>
        </authorList>
    </citation>
    <scope>NUCLEOTIDE SEQUENCE [LARGE SCALE GENOMIC DNA]</scope>
    <source>
        <strain evidence="2 3">DSM 2132</strain>
    </source>
</reference>
<dbReference type="InParanoid" id="A0A4R2P3Z5"/>
<accession>A0A4R2P3Z5</accession>
<feature type="compositionally biased region" description="Basic and acidic residues" evidence="1">
    <location>
        <begin position="29"/>
        <end position="44"/>
    </location>
</feature>
<gene>
    <name evidence="2" type="ORF">EV659_12015</name>
</gene>
<evidence type="ECO:0000256" key="1">
    <source>
        <dbReference type="SAM" id="MobiDB-lite"/>
    </source>
</evidence>
<dbReference type="EMBL" id="SLXO01000020">
    <property type="protein sequence ID" value="TCP29510.1"/>
    <property type="molecule type" value="Genomic_DNA"/>
</dbReference>
<dbReference type="InterPro" id="IPR025528">
    <property type="entry name" value="BrnA_antitoxin"/>
</dbReference>
<evidence type="ECO:0000313" key="3">
    <source>
        <dbReference type="Proteomes" id="UP000295399"/>
    </source>
</evidence>
<feature type="region of interest" description="Disordered" evidence="1">
    <location>
        <begin position="29"/>
        <end position="63"/>
    </location>
</feature>
<name>A0A4R2P3Z5_RHOSA</name>
<dbReference type="Pfam" id="PF14384">
    <property type="entry name" value="BrnA_antitoxin"/>
    <property type="match status" value="1"/>
</dbReference>
<sequence length="99" mass="11124">MTEPKTPRDPIDRALDPDDVEFTDAMMRGEHPGFPRVTNAERARLPLPKKLPGRPPGSSKTRVNLHLDNDVLAHFKAGGRGYQTRINEALRRAIEEELA</sequence>
<dbReference type="Proteomes" id="UP000295399">
    <property type="component" value="Unassembled WGS sequence"/>
</dbReference>
<dbReference type="AlphaFoldDB" id="A0A4R2P3Z5"/>
<evidence type="ECO:0000313" key="2">
    <source>
        <dbReference type="EMBL" id="TCP29510.1"/>
    </source>
</evidence>
<organism evidence="2 3">
    <name type="scientific">Rhodothalassium salexigens DSM 2132</name>
    <dbReference type="NCBI Taxonomy" id="1188247"/>
    <lineage>
        <taxon>Bacteria</taxon>
        <taxon>Pseudomonadati</taxon>
        <taxon>Pseudomonadota</taxon>
        <taxon>Alphaproteobacteria</taxon>
        <taxon>Rhodothalassiales</taxon>
        <taxon>Rhodothalassiaceae</taxon>
        <taxon>Rhodothalassium</taxon>
    </lineage>
</organism>
<protein>
    <submittedName>
        <fullName evidence="2">BrnA antitoxin of type II toxin-antitoxin system</fullName>
    </submittedName>
</protein>
<feature type="compositionally biased region" description="Low complexity" evidence="1">
    <location>
        <begin position="45"/>
        <end position="60"/>
    </location>
</feature>
<comment type="caution">
    <text evidence="2">The sequence shown here is derived from an EMBL/GenBank/DDBJ whole genome shotgun (WGS) entry which is preliminary data.</text>
</comment>
<dbReference type="RefSeq" id="WP_200288191.1">
    <property type="nucleotide sequence ID" value="NZ_JACIGF010000020.1"/>
</dbReference>
<proteinExistence type="predicted"/>
<keyword evidence="3" id="KW-1185">Reference proteome</keyword>